<accession>A0A401TJA0</accession>
<name>A0A401TJA0_CHIPU</name>
<gene>
    <name evidence="2" type="ORF">chiPu_0026583</name>
</gene>
<protein>
    <submittedName>
        <fullName evidence="2">Uncharacterized protein</fullName>
    </submittedName>
</protein>
<dbReference type="EMBL" id="BEZZ01083229">
    <property type="protein sequence ID" value="GCC42715.1"/>
    <property type="molecule type" value="Genomic_DNA"/>
</dbReference>
<dbReference type="AlphaFoldDB" id="A0A401TJA0"/>
<feature type="region of interest" description="Disordered" evidence="1">
    <location>
        <begin position="1"/>
        <end position="30"/>
    </location>
</feature>
<feature type="non-terminal residue" evidence="2">
    <location>
        <position position="60"/>
    </location>
</feature>
<evidence type="ECO:0000256" key="1">
    <source>
        <dbReference type="SAM" id="MobiDB-lite"/>
    </source>
</evidence>
<evidence type="ECO:0000313" key="3">
    <source>
        <dbReference type="Proteomes" id="UP000287033"/>
    </source>
</evidence>
<keyword evidence="3" id="KW-1185">Reference proteome</keyword>
<dbReference type="Proteomes" id="UP000287033">
    <property type="component" value="Unassembled WGS sequence"/>
</dbReference>
<proteinExistence type="predicted"/>
<evidence type="ECO:0000313" key="2">
    <source>
        <dbReference type="EMBL" id="GCC42715.1"/>
    </source>
</evidence>
<sequence length="60" mass="7262">MERDGEERERERSGQIHFADTQRERERERERTAWDFLKPLTATKSHEGFYCCPHRAPDRG</sequence>
<reference evidence="2 3" key="1">
    <citation type="journal article" date="2018" name="Nat. Ecol. Evol.">
        <title>Shark genomes provide insights into elasmobranch evolution and the origin of vertebrates.</title>
        <authorList>
            <person name="Hara Y"/>
            <person name="Yamaguchi K"/>
            <person name="Onimaru K"/>
            <person name="Kadota M"/>
            <person name="Koyanagi M"/>
            <person name="Keeley SD"/>
            <person name="Tatsumi K"/>
            <person name="Tanaka K"/>
            <person name="Motone F"/>
            <person name="Kageyama Y"/>
            <person name="Nozu R"/>
            <person name="Adachi N"/>
            <person name="Nishimura O"/>
            <person name="Nakagawa R"/>
            <person name="Tanegashima C"/>
            <person name="Kiyatake I"/>
            <person name="Matsumoto R"/>
            <person name="Murakumo K"/>
            <person name="Nishida K"/>
            <person name="Terakita A"/>
            <person name="Kuratani S"/>
            <person name="Sato K"/>
            <person name="Hyodo S Kuraku.S."/>
        </authorList>
    </citation>
    <scope>NUCLEOTIDE SEQUENCE [LARGE SCALE GENOMIC DNA]</scope>
</reference>
<comment type="caution">
    <text evidence="2">The sequence shown here is derived from an EMBL/GenBank/DDBJ whole genome shotgun (WGS) entry which is preliminary data.</text>
</comment>
<organism evidence="2 3">
    <name type="scientific">Chiloscyllium punctatum</name>
    <name type="common">Brownbanded bambooshark</name>
    <name type="synonym">Hemiscyllium punctatum</name>
    <dbReference type="NCBI Taxonomy" id="137246"/>
    <lineage>
        <taxon>Eukaryota</taxon>
        <taxon>Metazoa</taxon>
        <taxon>Chordata</taxon>
        <taxon>Craniata</taxon>
        <taxon>Vertebrata</taxon>
        <taxon>Chondrichthyes</taxon>
        <taxon>Elasmobranchii</taxon>
        <taxon>Galeomorphii</taxon>
        <taxon>Galeoidea</taxon>
        <taxon>Orectolobiformes</taxon>
        <taxon>Hemiscylliidae</taxon>
        <taxon>Chiloscyllium</taxon>
    </lineage>
</organism>